<evidence type="ECO:0000313" key="1">
    <source>
        <dbReference type="EMBL" id="MBG9376153.1"/>
    </source>
</evidence>
<reference evidence="1" key="1">
    <citation type="submission" date="2020-11" db="EMBL/GenBank/DDBJ databases">
        <title>Bacterial whole genome sequence for Panacibacter sp. DH6.</title>
        <authorList>
            <person name="Le V."/>
            <person name="Ko S."/>
            <person name="Ahn C.-Y."/>
            <person name="Oh H.-M."/>
        </authorList>
    </citation>
    <scope>NUCLEOTIDE SEQUENCE</scope>
    <source>
        <strain evidence="1">DH6</strain>
    </source>
</reference>
<evidence type="ECO:0000313" key="2">
    <source>
        <dbReference type="Proteomes" id="UP000628448"/>
    </source>
</evidence>
<dbReference type="Proteomes" id="UP000628448">
    <property type="component" value="Unassembled WGS sequence"/>
</dbReference>
<dbReference type="RefSeq" id="WP_196990174.1">
    <property type="nucleotide sequence ID" value="NZ_JADWYR010000001.1"/>
</dbReference>
<sequence>MNRFAAILILTFFSISAFSQPVRQRRVIVHRNPVVVHRNPVIVNRGPVVVNRSPVVVGRGPAFVSRPPAYYPYHGINFRFSGGYYYRPYGSYWRMTRPPLGLRISVLPFGYSSYYWGGVPYYAYNGIYYRRYDDNNYEVADPPMGATLSSLPRGAKSVLVNGEEFYELNGVYYKETENEKGKRVYVVTGKNGEVNNSAAQADDTQNFIPQEGDIIDQLPENCKTITLHGNTYYVDANDTYYQGVEQDGTTRYEVVGKPSDDVQD</sequence>
<dbReference type="Pfam" id="PF20125">
    <property type="entry name" value="DUF6515"/>
    <property type="match status" value="1"/>
</dbReference>
<proteinExistence type="predicted"/>
<protein>
    <submittedName>
        <fullName evidence="1">Uncharacterized protein</fullName>
    </submittedName>
</protein>
<gene>
    <name evidence="1" type="ORF">I5907_07900</name>
</gene>
<accession>A0A931GWC4</accession>
<dbReference type="InterPro" id="IPR045398">
    <property type="entry name" value="DUF6515"/>
</dbReference>
<dbReference type="EMBL" id="JADWYR010000001">
    <property type="protein sequence ID" value="MBG9376153.1"/>
    <property type="molecule type" value="Genomic_DNA"/>
</dbReference>
<organism evidence="1 2">
    <name type="scientific">Panacibacter microcysteis</name>
    <dbReference type="NCBI Taxonomy" id="2793269"/>
    <lineage>
        <taxon>Bacteria</taxon>
        <taxon>Pseudomonadati</taxon>
        <taxon>Bacteroidota</taxon>
        <taxon>Chitinophagia</taxon>
        <taxon>Chitinophagales</taxon>
        <taxon>Chitinophagaceae</taxon>
        <taxon>Panacibacter</taxon>
    </lineage>
</organism>
<name>A0A931GWC4_9BACT</name>
<keyword evidence="2" id="KW-1185">Reference proteome</keyword>
<comment type="caution">
    <text evidence="1">The sequence shown here is derived from an EMBL/GenBank/DDBJ whole genome shotgun (WGS) entry which is preliminary data.</text>
</comment>
<dbReference type="AlphaFoldDB" id="A0A931GWC4"/>